<name>A0A2S4VXR6_9BASI</name>
<dbReference type="EC" id="2.4.1.109" evidence="4 15"/>
<dbReference type="PANTHER" id="PTHR10050">
    <property type="entry name" value="DOLICHYL-PHOSPHATE-MANNOSE--PROTEIN MANNOSYLTRANSFERASE"/>
    <property type="match status" value="1"/>
</dbReference>
<dbReference type="VEuPathDB" id="FungiDB:PSTT_03089"/>
<dbReference type="Pfam" id="PF16192">
    <property type="entry name" value="PMT_4TMC"/>
    <property type="match status" value="1"/>
</dbReference>
<dbReference type="Pfam" id="PF02366">
    <property type="entry name" value="PMT"/>
    <property type="match status" value="1"/>
</dbReference>
<feature type="transmembrane region" description="Helical" evidence="15">
    <location>
        <begin position="342"/>
        <end position="361"/>
    </location>
</feature>
<evidence type="ECO:0000256" key="4">
    <source>
        <dbReference type="ARBA" id="ARBA00012839"/>
    </source>
</evidence>
<evidence type="ECO:0000256" key="16">
    <source>
        <dbReference type="SAM" id="MobiDB-lite"/>
    </source>
</evidence>
<accession>A0A2S4VXR6</accession>
<keyword evidence="9 15" id="KW-0256">Endoplasmic reticulum</keyword>
<feature type="region of interest" description="Disordered" evidence="16">
    <location>
        <begin position="873"/>
        <end position="925"/>
    </location>
</feature>
<evidence type="ECO:0000256" key="15">
    <source>
        <dbReference type="RuleBase" id="RU367007"/>
    </source>
</evidence>
<evidence type="ECO:0000256" key="7">
    <source>
        <dbReference type="ARBA" id="ARBA00022692"/>
    </source>
</evidence>
<keyword evidence="6 15" id="KW-0808">Transferase</keyword>
<feature type="transmembrane region" description="Helical" evidence="15">
    <location>
        <begin position="250"/>
        <end position="268"/>
    </location>
</feature>
<evidence type="ECO:0000256" key="6">
    <source>
        <dbReference type="ARBA" id="ARBA00022679"/>
    </source>
</evidence>
<feature type="domain" description="MIR" evidence="17">
    <location>
        <begin position="468"/>
        <end position="528"/>
    </location>
</feature>
<evidence type="ECO:0000256" key="12">
    <source>
        <dbReference type="ARBA" id="ARBA00023180"/>
    </source>
</evidence>
<dbReference type="InterPro" id="IPR027005">
    <property type="entry name" value="PMT-like"/>
</dbReference>
<feature type="non-terminal residue" evidence="18">
    <location>
        <position position="1"/>
    </location>
</feature>
<keyword evidence="10 15" id="KW-1133">Transmembrane helix</keyword>
<dbReference type="PROSITE" id="PS50919">
    <property type="entry name" value="MIR"/>
    <property type="match status" value="3"/>
</dbReference>
<dbReference type="Gene3D" id="2.80.10.50">
    <property type="match status" value="1"/>
</dbReference>
<feature type="transmembrane region" description="Helical" evidence="15">
    <location>
        <begin position="772"/>
        <end position="790"/>
    </location>
</feature>
<keyword evidence="12" id="KW-0325">Glycoprotein</keyword>
<organism evidence="18 19">
    <name type="scientific">Puccinia striiformis</name>
    <dbReference type="NCBI Taxonomy" id="27350"/>
    <lineage>
        <taxon>Eukaryota</taxon>
        <taxon>Fungi</taxon>
        <taxon>Dikarya</taxon>
        <taxon>Basidiomycota</taxon>
        <taxon>Pucciniomycotina</taxon>
        <taxon>Pucciniomycetes</taxon>
        <taxon>Pucciniales</taxon>
        <taxon>Pucciniaceae</taxon>
        <taxon>Puccinia</taxon>
    </lineage>
</organism>
<dbReference type="SMART" id="SM00472">
    <property type="entry name" value="MIR"/>
    <property type="match status" value="3"/>
</dbReference>
<keyword evidence="7 15" id="KW-0812">Transmembrane</keyword>
<keyword evidence="8" id="KW-0677">Repeat</keyword>
<evidence type="ECO:0000256" key="13">
    <source>
        <dbReference type="ARBA" id="ARBA00045085"/>
    </source>
</evidence>
<evidence type="ECO:0000256" key="1">
    <source>
        <dbReference type="ARBA" id="ARBA00004477"/>
    </source>
</evidence>
<evidence type="ECO:0000256" key="8">
    <source>
        <dbReference type="ARBA" id="ARBA00022737"/>
    </source>
</evidence>
<dbReference type="UniPathway" id="UPA00378"/>
<feature type="transmembrane region" description="Helical" evidence="15">
    <location>
        <begin position="288"/>
        <end position="321"/>
    </location>
</feature>
<reference evidence="18" key="1">
    <citation type="submission" date="2017-12" db="EMBL/GenBank/DDBJ databases">
        <title>Gene loss provides genomic basis for host adaptation in cereal stripe rust fungi.</title>
        <authorList>
            <person name="Xia C."/>
        </authorList>
    </citation>
    <scope>NUCLEOTIDE SEQUENCE [LARGE SCALE GENOMIC DNA]</scope>
    <source>
        <strain evidence="18">93-210</strain>
    </source>
</reference>
<evidence type="ECO:0000256" key="14">
    <source>
        <dbReference type="ARBA" id="ARBA00045102"/>
    </source>
</evidence>
<dbReference type="InterPro" id="IPR032421">
    <property type="entry name" value="PMT_4TMC"/>
</dbReference>
<dbReference type="Proteomes" id="UP000239156">
    <property type="component" value="Unassembled WGS sequence"/>
</dbReference>
<gene>
    <name evidence="18" type="ORF">PSTT_03089</name>
</gene>
<evidence type="ECO:0000256" key="10">
    <source>
        <dbReference type="ARBA" id="ARBA00022989"/>
    </source>
</evidence>
<feature type="compositionally biased region" description="Low complexity" evidence="16">
    <location>
        <begin position="887"/>
        <end position="903"/>
    </location>
</feature>
<comment type="similarity">
    <text evidence="3 15">Belongs to the glycosyltransferase 39 family.</text>
</comment>
<feature type="transmembrane region" description="Helical" evidence="15">
    <location>
        <begin position="673"/>
        <end position="694"/>
    </location>
</feature>
<dbReference type="InterPro" id="IPR003342">
    <property type="entry name" value="ArnT-like_N"/>
</dbReference>
<feature type="non-terminal residue" evidence="18">
    <location>
        <position position="925"/>
    </location>
</feature>
<feature type="transmembrane region" description="Helical" evidence="15">
    <location>
        <begin position="715"/>
        <end position="733"/>
    </location>
</feature>
<comment type="catalytic activity">
    <reaction evidence="13 15">
        <text>a di-trans,poly-cis-dolichyl beta-D-mannosyl phosphate + L-threonyl-[protein] = 3-O-(alpha-D-mannosyl)-L-threonyl-[protein] + a di-trans,poly-cis-dolichyl phosphate + H(+)</text>
        <dbReference type="Rhea" id="RHEA:53396"/>
        <dbReference type="Rhea" id="RHEA-COMP:11060"/>
        <dbReference type="Rhea" id="RHEA-COMP:13547"/>
        <dbReference type="Rhea" id="RHEA-COMP:19498"/>
        <dbReference type="Rhea" id="RHEA-COMP:19501"/>
        <dbReference type="ChEBI" id="CHEBI:15378"/>
        <dbReference type="ChEBI" id="CHEBI:30013"/>
        <dbReference type="ChEBI" id="CHEBI:57683"/>
        <dbReference type="ChEBI" id="CHEBI:58211"/>
        <dbReference type="ChEBI" id="CHEBI:137323"/>
        <dbReference type="EC" id="2.4.1.109"/>
    </reaction>
</comment>
<feature type="transmembrane region" description="Helical" evidence="15">
    <location>
        <begin position="204"/>
        <end position="221"/>
    </location>
</feature>
<feature type="transmembrane region" description="Helical" evidence="15">
    <location>
        <begin position="739"/>
        <end position="760"/>
    </location>
</feature>
<dbReference type="InterPro" id="IPR016093">
    <property type="entry name" value="MIR_motif"/>
</dbReference>
<dbReference type="AlphaFoldDB" id="A0A2S4VXR6"/>
<dbReference type="GO" id="GO:0004169">
    <property type="term" value="F:dolichyl-phosphate-mannose-protein mannosyltransferase activity"/>
    <property type="evidence" value="ECO:0007669"/>
    <property type="project" value="UniProtKB-UniRule"/>
</dbReference>
<keyword evidence="5 15" id="KW-0328">Glycosyltransferase</keyword>
<dbReference type="SUPFAM" id="SSF82109">
    <property type="entry name" value="MIR domain"/>
    <property type="match status" value="1"/>
</dbReference>
<sequence>SDRSHDDDGCCCWWWGWAGGCVASLAGEGKQYASSEGRGDYAVILQKIINKENAHIMNTEALRARKATTAIYEQQQQEDGNINYEDREQIHQKYRSQINSNNTFFGRLGGGLERLHTLEPIFITLITIVAGIIRCWKISRPASIVFDEVHFGRFASKYIKSEFFMDVHPPLVKLLYALIGYIYGYDGNFEFKEIDQIPYLQMRLLPGLLGVLIVPISYLTLRMLNLRPLSSSLGSILIIFENGLTTQSRLILLDSPLLFFTSLTIFFHVGFCQEDTKNNRDKVLERNWWFWLMGTGLCLGLILSSKWIGLFTIAWIGLVTIQQLWELLADQRVSIKLLIQSFIARLICLGLIPLSIYLIIFRIHLAILSNSGDGDPFMSSEFQQTLNGRGMEDTYLEVLIGSNVTIKHTSTLGGYLHSHALHYPTGSHQQQITLYPHKDQNNLWTVLGRLADDVDIMNRKPLDFYYNNKVNVNGSTFIRLNHPLTDKRLHTHDIRAPVSEVDYQSEVSGYGFLNYPGDANDEWIVEIVSKESDTKHDPISAKQLRTLRTKFRLRHSLQNCYLFTHKVKLPDWGFGQQEVTCNRNPTLASSLWYIESNYHPLLEKEKKPLMVNYLKPSFWNKFSEIQSVMWQTNKALVQHHAYGSRPSSWPILKRGMNFWAKDQRQIYLLGNPFIWWLSTISLGFYLIIKSLLILRIKRGYHRESRNQNVIKYDGISGYLVVGWATNYLPFYLMSRQLFIHHYFPSLYYSILLLSTIFDFTTSRLTLKTRLKAFTMIIVMAIWCWSIYAPLTYASTWTRSQCERARWRRTWDFSCHDFPEHMEDYEDALMDDFTDEENGMTNSSRSNQQGSNSKLAVHNRFKLLEPIMNVFQLPSSPNSPEASPDAFSLSSPLPNPIPLSLSDSSAKDHTARKPSVDKPKNLREVD</sequence>
<proteinExistence type="inferred from homology"/>
<comment type="pathway">
    <text evidence="2 15">Protein modification; protein glycosylation.</text>
</comment>
<evidence type="ECO:0000313" key="19">
    <source>
        <dbReference type="Proteomes" id="UP000239156"/>
    </source>
</evidence>
<evidence type="ECO:0000313" key="18">
    <source>
        <dbReference type="EMBL" id="POW14269.1"/>
    </source>
</evidence>
<evidence type="ECO:0000256" key="9">
    <source>
        <dbReference type="ARBA" id="ARBA00022824"/>
    </source>
</evidence>
<keyword evidence="11 15" id="KW-0472">Membrane</keyword>
<evidence type="ECO:0000256" key="3">
    <source>
        <dbReference type="ARBA" id="ARBA00007222"/>
    </source>
</evidence>
<comment type="subcellular location">
    <subcellularLocation>
        <location evidence="1 15">Endoplasmic reticulum membrane</location>
        <topology evidence="1 15">Multi-pass membrane protein</topology>
    </subcellularLocation>
</comment>
<feature type="domain" description="MIR" evidence="17">
    <location>
        <begin position="395"/>
        <end position="449"/>
    </location>
</feature>
<dbReference type="EMBL" id="PKSL01000019">
    <property type="protein sequence ID" value="POW14269.1"/>
    <property type="molecule type" value="Genomic_DNA"/>
</dbReference>
<dbReference type="InterPro" id="IPR036300">
    <property type="entry name" value="MIR_dom_sf"/>
</dbReference>
<dbReference type="Pfam" id="PF02815">
    <property type="entry name" value="MIR"/>
    <property type="match status" value="1"/>
</dbReference>
<comment type="function">
    <text evidence="15">Transfers mannose from Dol-P-mannose to Ser or Thr residues on proteins.</text>
</comment>
<evidence type="ECO:0000259" key="17">
    <source>
        <dbReference type="PROSITE" id="PS50919"/>
    </source>
</evidence>
<protein>
    <recommendedName>
        <fullName evidence="4 15">Dolichyl-phosphate-mannose--protein mannosyltransferase</fullName>
        <ecNumber evidence="4 15">2.4.1.109</ecNumber>
    </recommendedName>
</protein>
<dbReference type="PANTHER" id="PTHR10050:SF50">
    <property type="entry name" value="DOLICHYL-PHOSPHATE-MANNOSE--PROTEIN MANNOSYLTRANSFERASE 1-RELATED"/>
    <property type="match status" value="1"/>
</dbReference>
<evidence type="ECO:0000256" key="2">
    <source>
        <dbReference type="ARBA" id="ARBA00004922"/>
    </source>
</evidence>
<evidence type="ECO:0000256" key="5">
    <source>
        <dbReference type="ARBA" id="ARBA00022676"/>
    </source>
</evidence>
<feature type="domain" description="MIR" evidence="17">
    <location>
        <begin position="541"/>
        <end position="597"/>
    </location>
</feature>
<comment type="caution">
    <text evidence="18">The sequence shown here is derived from an EMBL/GenBank/DDBJ whole genome shotgun (WGS) entry which is preliminary data.</text>
</comment>
<comment type="catalytic activity">
    <reaction evidence="14 15">
        <text>a di-trans,poly-cis-dolichyl beta-D-mannosyl phosphate + L-seryl-[protein] = 3-O-(alpha-D-mannosyl)-L-seryl-[protein] + a di-trans,poly-cis-dolichyl phosphate + H(+)</text>
        <dbReference type="Rhea" id="RHEA:17377"/>
        <dbReference type="Rhea" id="RHEA-COMP:9863"/>
        <dbReference type="Rhea" id="RHEA-COMP:13546"/>
        <dbReference type="Rhea" id="RHEA-COMP:19498"/>
        <dbReference type="Rhea" id="RHEA-COMP:19501"/>
        <dbReference type="ChEBI" id="CHEBI:15378"/>
        <dbReference type="ChEBI" id="CHEBI:29999"/>
        <dbReference type="ChEBI" id="CHEBI:57683"/>
        <dbReference type="ChEBI" id="CHEBI:58211"/>
        <dbReference type="ChEBI" id="CHEBI:137321"/>
        <dbReference type="EC" id="2.4.1.109"/>
    </reaction>
</comment>
<dbReference type="VEuPathDB" id="FungiDB:PSHT_15928"/>
<dbReference type="GO" id="GO:0005789">
    <property type="term" value="C:endoplasmic reticulum membrane"/>
    <property type="evidence" value="ECO:0007669"/>
    <property type="project" value="UniProtKB-SubCell"/>
</dbReference>
<keyword evidence="19" id="KW-1185">Reference proteome</keyword>
<feature type="compositionally biased region" description="Basic and acidic residues" evidence="16">
    <location>
        <begin position="904"/>
        <end position="925"/>
    </location>
</feature>
<evidence type="ECO:0000256" key="11">
    <source>
        <dbReference type="ARBA" id="ARBA00023136"/>
    </source>
</evidence>